<dbReference type="PANTHER" id="PTHR42849:SF1">
    <property type="entry name" value="N-ACETYLNEURAMINATE LYASE"/>
    <property type="match status" value="1"/>
</dbReference>
<keyword evidence="1 2" id="KW-0456">Lyase</keyword>
<dbReference type="PANTHER" id="PTHR42849">
    <property type="entry name" value="N-ACETYLNEURAMINATE LYASE"/>
    <property type="match status" value="1"/>
</dbReference>
<evidence type="ECO:0000313" key="10">
    <source>
        <dbReference type="Proteomes" id="UP000409147"/>
    </source>
</evidence>
<dbReference type="GO" id="GO:0019262">
    <property type="term" value="P:N-acetylneuraminate catabolic process"/>
    <property type="evidence" value="ECO:0007669"/>
    <property type="project" value="TreeGrafter"/>
</dbReference>
<reference evidence="8 9" key="1">
    <citation type="submission" date="2018-08" db="EMBL/GenBank/DDBJ databases">
        <title>A genome reference for cultivated species of the human gut microbiota.</title>
        <authorList>
            <person name="Zou Y."/>
            <person name="Xue W."/>
            <person name="Luo G."/>
        </authorList>
    </citation>
    <scope>NUCLEOTIDE SEQUENCE [LARGE SCALE GENOMIC DNA]</scope>
    <source>
        <strain evidence="6 8">AM27-32LB</strain>
        <strain evidence="5 9">AM29-25AC</strain>
    </source>
</reference>
<dbReference type="RefSeq" id="WP_118045051.1">
    <property type="nucleotide sequence ID" value="NZ_CABHNB010000003.1"/>
</dbReference>
<name>A0A414K868_9FIRM</name>
<evidence type="ECO:0000256" key="2">
    <source>
        <dbReference type="PIRNR" id="PIRNR001365"/>
    </source>
</evidence>
<evidence type="ECO:0000313" key="6">
    <source>
        <dbReference type="EMBL" id="RHE70970.1"/>
    </source>
</evidence>
<dbReference type="EMBL" id="QSKO01000026">
    <property type="protein sequence ID" value="RHE70970.1"/>
    <property type="molecule type" value="Genomic_DNA"/>
</dbReference>
<feature type="binding site" evidence="4">
    <location>
        <position position="209"/>
    </location>
    <ligand>
        <name>pyruvate</name>
        <dbReference type="ChEBI" id="CHEBI:15361"/>
    </ligand>
</feature>
<dbReference type="SUPFAM" id="SSF51569">
    <property type="entry name" value="Aldolase"/>
    <property type="match status" value="1"/>
</dbReference>
<comment type="similarity">
    <text evidence="2">Belongs to the DapA family.</text>
</comment>
<dbReference type="SMART" id="SM01130">
    <property type="entry name" value="DHDPS"/>
    <property type="match status" value="1"/>
</dbReference>
<dbReference type="Proteomes" id="UP000283928">
    <property type="component" value="Unassembled WGS sequence"/>
</dbReference>
<sequence>MDNQTKLIAASLSIYDENNHINDEATLNLWNKLVREGADGIFIGGSVGECFLLDDSERIHIFEEAARFVRSVDRPLDIYAHVGSLSTDGAIEMARAAKAAGITHIASTPPFYFSLSRKEVANYYYDLASAINDSILYYDIPSSTHIDLNTDDPDTQALLKSGAISAIKHTNLQSYRVNRIKSLNPNITIFGGFESRVIPMMGYHCNGFIGSTFNFMLPQYKKIIEVYNSPQSSKVYKLVQDTTAVLNVLLEVGLPAAIKYILTSRYGIQAGDVRRPLLPLTAESKKKIDDILDQKLFDVSQI</sequence>
<dbReference type="GO" id="GO:0005829">
    <property type="term" value="C:cytosol"/>
    <property type="evidence" value="ECO:0007669"/>
    <property type="project" value="TreeGrafter"/>
</dbReference>
<dbReference type="InterPro" id="IPR013785">
    <property type="entry name" value="Aldolase_TIM"/>
</dbReference>
<dbReference type="AlphaFoldDB" id="A0A414K868"/>
<organism evidence="6 8">
    <name type="scientific">Blautia obeum</name>
    <dbReference type="NCBI Taxonomy" id="40520"/>
    <lineage>
        <taxon>Bacteria</taxon>
        <taxon>Bacillati</taxon>
        <taxon>Bacillota</taxon>
        <taxon>Clostridia</taxon>
        <taxon>Lachnospirales</taxon>
        <taxon>Lachnospiraceae</taxon>
        <taxon>Blautia</taxon>
    </lineage>
</organism>
<evidence type="ECO:0000256" key="3">
    <source>
        <dbReference type="PIRSR" id="PIRSR001365-1"/>
    </source>
</evidence>
<dbReference type="EMBL" id="CABHNB010000003">
    <property type="protein sequence ID" value="VUW90729.1"/>
    <property type="molecule type" value="Genomic_DNA"/>
</dbReference>
<dbReference type="PRINTS" id="PR00146">
    <property type="entry name" value="DHPICSNTHASE"/>
</dbReference>
<gene>
    <name evidence="7" type="primary">nanA</name>
    <name evidence="6" type="ORF">DW723_14410</name>
    <name evidence="5" type="ORF">DW767_00370</name>
    <name evidence="7" type="ORF">ROSSTS7063_00244</name>
</gene>
<dbReference type="Proteomes" id="UP000284644">
    <property type="component" value="Unassembled WGS sequence"/>
</dbReference>
<dbReference type="Gene3D" id="3.20.20.70">
    <property type="entry name" value="Aldolase class I"/>
    <property type="match status" value="1"/>
</dbReference>
<dbReference type="EMBL" id="QSJW01000001">
    <property type="protein sequence ID" value="RHE15646.1"/>
    <property type="molecule type" value="Genomic_DNA"/>
</dbReference>
<dbReference type="Proteomes" id="UP000409147">
    <property type="component" value="Unassembled WGS sequence"/>
</dbReference>
<feature type="active site" description="Schiff-base intermediate with substrate" evidence="3">
    <location>
        <position position="168"/>
    </location>
</feature>
<evidence type="ECO:0000313" key="5">
    <source>
        <dbReference type="EMBL" id="RHE15646.1"/>
    </source>
</evidence>
<keyword evidence="10" id="KW-1185">Reference proteome</keyword>
<dbReference type="InterPro" id="IPR002220">
    <property type="entry name" value="DapA-like"/>
</dbReference>
<accession>A0A414K868</accession>
<dbReference type="PIRSF" id="PIRSF001365">
    <property type="entry name" value="DHDPS"/>
    <property type="match status" value="1"/>
</dbReference>
<reference evidence="7 10" key="2">
    <citation type="submission" date="2019-07" db="EMBL/GenBank/DDBJ databases">
        <authorList>
            <person name="Hibberd C M."/>
            <person name="Gehrig L. J."/>
            <person name="Chang H.-W."/>
            <person name="Venkatesh S."/>
        </authorList>
    </citation>
    <scope>NUCLEOTIDE SEQUENCE [LARGE SCALE GENOMIC DNA]</scope>
    <source>
        <strain evidence="7">Ruminococcus_obeum_SSTS_Bg7063</strain>
    </source>
</reference>
<dbReference type="GO" id="GO:0008747">
    <property type="term" value="F:N-acetylneuraminate lyase activity"/>
    <property type="evidence" value="ECO:0007669"/>
    <property type="project" value="UniProtKB-EC"/>
</dbReference>
<evidence type="ECO:0000313" key="7">
    <source>
        <dbReference type="EMBL" id="VUW90729.1"/>
    </source>
</evidence>
<evidence type="ECO:0000313" key="8">
    <source>
        <dbReference type="Proteomes" id="UP000283928"/>
    </source>
</evidence>
<feature type="active site" description="Proton donor/acceptor" evidence="3">
    <location>
        <position position="138"/>
    </location>
</feature>
<dbReference type="CDD" id="cd00408">
    <property type="entry name" value="DHDPS-like"/>
    <property type="match status" value="1"/>
</dbReference>
<protein>
    <submittedName>
        <fullName evidence="6">Dihydrodipicolinate synthase family protein</fullName>
    </submittedName>
    <submittedName>
        <fullName evidence="7">N-acetylneuraminate lyase</fullName>
        <ecNumber evidence="7">4.1.3.3</ecNumber>
    </submittedName>
</protein>
<dbReference type="EC" id="4.1.3.3" evidence="7"/>
<dbReference type="Pfam" id="PF00701">
    <property type="entry name" value="DHDPS"/>
    <property type="match status" value="1"/>
</dbReference>
<proteinExistence type="inferred from homology"/>
<evidence type="ECO:0000256" key="4">
    <source>
        <dbReference type="PIRSR" id="PIRSR001365-2"/>
    </source>
</evidence>
<evidence type="ECO:0000313" key="9">
    <source>
        <dbReference type="Proteomes" id="UP000284644"/>
    </source>
</evidence>
<evidence type="ECO:0000256" key="1">
    <source>
        <dbReference type="ARBA" id="ARBA00023239"/>
    </source>
</evidence>